<evidence type="ECO:0000256" key="3">
    <source>
        <dbReference type="SAM" id="Phobius"/>
    </source>
</evidence>
<evidence type="ECO:0000256" key="1">
    <source>
        <dbReference type="SAM" id="Coils"/>
    </source>
</evidence>
<evidence type="ECO:0000256" key="2">
    <source>
        <dbReference type="SAM" id="MobiDB-lite"/>
    </source>
</evidence>
<sequence>MSLYERTTAPHTSRITTQERTRTMGASRDFTTGTDTGAATTLLEPGRRAVPQRTPRRTPHRTQVPARRGNRLGSKQVVSFRGRRLPQQSLNKKSSLFTRMSFMAIGLLIFGVVVSMWLSGISTAQTFVVKDLTVRESELNNQLETLNRDLENVRSASDVARRANDAKMGVPTQPGIVEVGPDGAVNEKRPAELNTESIVDVNGEPVRPGQASSDPNATKDISDSLNEVPQGRQREARNNNGQAPAGQESAPAAPQDLPNIPAQAPYAN</sequence>
<feature type="region of interest" description="Disordered" evidence="2">
    <location>
        <begin position="169"/>
        <end position="268"/>
    </location>
</feature>
<keyword evidence="3" id="KW-0812">Transmembrane</keyword>
<feature type="coiled-coil region" evidence="1">
    <location>
        <begin position="129"/>
        <end position="163"/>
    </location>
</feature>
<gene>
    <name evidence="4" type="ORF">Cst04h_15150</name>
</gene>
<evidence type="ECO:0000313" key="5">
    <source>
        <dbReference type="Proteomes" id="UP000315234"/>
    </source>
</evidence>
<feature type="region of interest" description="Disordered" evidence="2">
    <location>
        <begin position="1"/>
        <end position="68"/>
    </location>
</feature>
<keyword evidence="3" id="KW-0472">Membrane</keyword>
<organism evidence="4 5">
    <name type="scientific">Corynebacterium striatum</name>
    <dbReference type="NCBI Taxonomy" id="43770"/>
    <lineage>
        <taxon>Bacteria</taxon>
        <taxon>Bacillati</taxon>
        <taxon>Actinomycetota</taxon>
        <taxon>Actinomycetes</taxon>
        <taxon>Mycobacteriales</taxon>
        <taxon>Corynebacteriaceae</taxon>
        <taxon>Corynebacterium</taxon>
    </lineage>
</organism>
<accession>A0AAQ1Z7X5</accession>
<proteinExistence type="predicted"/>
<feature type="compositionally biased region" description="Low complexity" evidence="2">
    <location>
        <begin position="31"/>
        <end position="41"/>
    </location>
</feature>
<dbReference type="RefSeq" id="WP_034656808.1">
    <property type="nucleotide sequence ID" value="NZ_BJLD01000002.1"/>
</dbReference>
<reference evidence="4 5" key="1">
    <citation type="submission" date="2019-06" db="EMBL/GenBank/DDBJ databases">
        <title>Draft genome sequence of Corynebacterium striatum NBRC 15291.</title>
        <authorList>
            <person name="Miura T."/>
            <person name="Furukawa M."/>
            <person name="Shimamura M."/>
            <person name="Ohyama Y."/>
            <person name="Yamazoe A."/>
            <person name="Kawasaki H."/>
        </authorList>
    </citation>
    <scope>NUCLEOTIDE SEQUENCE [LARGE SCALE GENOMIC DNA]</scope>
    <source>
        <strain evidence="4 5">NBRC 15291</strain>
    </source>
</reference>
<keyword evidence="1" id="KW-0175">Coiled coil</keyword>
<protein>
    <recommendedName>
        <fullName evidence="6">Secreted protein</fullName>
    </recommendedName>
</protein>
<keyword evidence="3" id="KW-1133">Transmembrane helix</keyword>
<evidence type="ECO:0008006" key="6">
    <source>
        <dbReference type="Google" id="ProtNLM"/>
    </source>
</evidence>
<comment type="caution">
    <text evidence="4">The sequence shown here is derived from an EMBL/GenBank/DDBJ whole genome shotgun (WGS) entry which is preliminary data.</text>
</comment>
<evidence type="ECO:0000313" key="4">
    <source>
        <dbReference type="EMBL" id="GEA43345.1"/>
    </source>
</evidence>
<dbReference type="Proteomes" id="UP000315234">
    <property type="component" value="Unassembled WGS sequence"/>
</dbReference>
<dbReference type="AlphaFoldDB" id="A0AAQ1Z7X5"/>
<feature type="transmembrane region" description="Helical" evidence="3">
    <location>
        <begin position="96"/>
        <end position="118"/>
    </location>
</feature>
<dbReference type="EMBL" id="BJLD01000002">
    <property type="protein sequence ID" value="GEA43345.1"/>
    <property type="molecule type" value="Genomic_DNA"/>
</dbReference>
<name>A0AAQ1Z7X5_CORST</name>